<evidence type="ECO:0000256" key="1">
    <source>
        <dbReference type="ARBA" id="ARBA00004127"/>
    </source>
</evidence>
<comment type="similarity">
    <text evidence="2">Belongs to the DRAM/TMEM150 family.</text>
</comment>
<sequence length="194" mass="21674">MLGFTYSFSVWRGDVDPVFPYISAAGDNRPEACMFSMFLNICSFLSMLIVYLRYSLVAELNRSSDLLLKSFNRLNLYAGLLGASGMFLVANFQETAVIQVHLFGAFLCFGSGCVYMLGQAWISYRMYPLFSGIRIAKIRGVMAIASVCLFFMAFGFGWAAANTFHSVFPDLPTPRPWTHKLVPMPATICTVSQR</sequence>
<dbReference type="PANTHER" id="PTHR21324:SF2">
    <property type="entry name" value="EG:22E5.9 PROTEIN"/>
    <property type="match status" value="1"/>
</dbReference>
<accession>A0A915DPA4</accession>
<name>A0A915DPA4_9BILA</name>
<evidence type="ECO:0000256" key="4">
    <source>
        <dbReference type="ARBA" id="ARBA00022989"/>
    </source>
</evidence>
<dbReference type="AlphaFoldDB" id="A0A915DPA4"/>
<dbReference type="InterPro" id="IPR019402">
    <property type="entry name" value="CWH43_N"/>
</dbReference>
<evidence type="ECO:0000256" key="6">
    <source>
        <dbReference type="SAM" id="Phobius"/>
    </source>
</evidence>
<comment type="subcellular location">
    <subcellularLocation>
        <location evidence="1">Endomembrane system</location>
        <topology evidence="1">Multi-pass membrane protein</topology>
    </subcellularLocation>
</comment>
<feature type="transmembrane region" description="Helical" evidence="6">
    <location>
        <begin position="98"/>
        <end position="117"/>
    </location>
</feature>
<feature type="transmembrane region" description="Helical" evidence="6">
    <location>
        <begin position="74"/>
        <end position="92"/>
    </location>
</feature>
<evidence type="ECO:0000313" key="9">
    <source>
        <dbReference type="WBParaSite" id="jg21525"/>
    </source>
</evidence>
<keyword evidence="4 6" id="KW-1133">Transmembrane helix</keyword>
<reference evidence="9" key="1">
    <citation type="submission" date="2022-11" db="UniProtKB">
        <authorList>
            <consortium name="WormBaseParasite"/>
        </authorList>
    </citation>
    <scope>IDENTIFICATION</scope>
</reference>
<keyword evidence="8" id="KW-1185">Reference proteome</keyword>
<evidence type="ECO:0000313" key="8">
    <source>
        <dbReference type="Proteomes" id="UP000887574"/>
    </source>
</evidence>
<dbReference type="Proteomes" id="UP000887574">
    <property type="component" value="Unplaced"/>
</dbReference>
<feature type="transmembrane region" description="Helical" evidence="6">
    <location>
        <begin position="34"/>
        <end position="54"/>
    </location>
</feature>
<protein>
    <recommendedName>
        <fullName evidence="7">CWH43-like N-terminal domain-containing protein</fullName>
    </recommendedName>
</protein>
<evidence type="ECO:0000256" key="2">
    <source>
        <dbReference type="ARBA" id="ARBA00006565"/>
    </source>
</evidence>
<organism evidence="8 9">
    <name type="scientific">Ditylenchus dipsaci</name>
    <dbReference type="NCBI Taxonomy" id="166011"/>
    <lineage>
        <taxon>Eukaryota</taxon>
        <taxon>Metazoa</taxon>
        <taxon>Ecdysozoa</taxon>
        <taxon>Nematoda</taxon>
        <taxon>Chromadorea</taxon>
        <taxon>Rhabditida</taxon>
        <taxon>Tylenchina</taxon>
        <taxon>Tylenchomorpha</taxon>
        <taxon>Sphaerularioidea</taxon>
        <taxon>Anguinidae</taxon>
        <taxon>Anguininae</taxon>
        <taxon>Ditylenchus</taxon>
    </lineage>
</organism>
<dbReference type="WBParaSite" id="jg21525">
    <property type="protein sequence ID" value="jg21525"/>
    <property type="gene ID" value="jg21525"/>
</dbReference>
<feature type="transmembrane region" description="Helical" evidence="6">
    <location>
        <begin position="138"/>
        <end position="161"/>
    </location>
</feature>
<evidence type="ECO:0000256" key="5">
    <source>
        <dbReference type="ARBA" id="ARBA00023136"/>
    </source>
</evidence>
<evidence type="ECO:0000259" key="7">
    <source>
        <dbReference type="Pfam" id="PF10277"/>
    </source>
</evidence>
<dbReference type="PANTHER" id="PTHR21324">
    <property type="entry name" value="FASTING-INDUCIBLE INTEGRAL MEMBRANE PROTEIN TM6P1-RELATED"/>
    <property type="match status" value="1"/>
</dbReference>
<dbReference type="GO" id="GO:0012505">
    <property type="term" value="C:endomembrane system"/>
    <property type="evidence" value="ECO:0007669"/>
    <property type="project" value="UniProtKB-SubCell"/>
</dbReference>
<keyword evidence="5 6" id="KW-0472">Membrane</keyword>
<keyword evidence="3 6" id="KW-0812">Transmembrane</keyword>
<dbReference type="Pfam" id="PF10277">
    <property type="entry name" value="Frag1"/>
    <property type="match status" value="1"/>
</dbReference>
<feature type="domain" description="CWH43-like N-terminal" evidence="7">
    <location>
        <begin position="3"/>
        <end position="167"/>
    </location>
</feature>
<dbReference type="InterPro" id="IPR050911">
    <property type="entry name" value="DRAM/TMEM150_Autophagy_Mod"/>
</dbReference>
<proteinExistence type="inferred from homology"/>
<evidence type="ECO:0000256" key="3">
    <source>
        <dbReference type="ARBA" id="ARBA00022692"/>
    </source>
</evidence>